<evidence type="ECO:0000256" key="2">
    <source>
        <dbReference type="SAM" id="SignalP"/>
    </source>
</evidence>
<name>A0A9D4B5N4_9SAUR</name>
<gene>
    <name evidence="3" type="ORF">KIL84_005000</name>
</gene>
<dbReference type="InterPro" id="IPR016186">
    <property type="entry name" value="C-type_lectin-like/link_sf"/>
</dbReference>
<comment type="caution">
    <text evidence="3">The sequence shown here is derived from an EMBL/GenBank/DDBJ whole genome shotgun (WGS) entry which is preliminary data.</text>
</comment>
<evidence type="ECO:0008006" key="5">
    <source>
        <dbReference type="Google" id="ProtNLM"/>
    </source>
</evidence>
<protein>
    <recommendedName>
        <fullName evidence="5">C-type lectin domain-containing protein</fullName>
    </recommendedName>
</protein>
<feature type="compositionally biased region" description="Basic residues" evidence="1">
    <location>
        <begin position="214"/>
        <end position="230"/>
    </location>
</feature>
<feature type="signal peptide" evidence="2">
    <location>
        <begin position="1"/>
        <end position="19"/>
    </location>
</feature>
<feature type="chain" id="PRO_5038890996" description="C-type lectin domain-containing protein" evidence="2">
    <location>
        <begin position="20"/>
        <end position="288"/>
    </location>
</feature>
<organism evidence="3 4">
    <name type="scientific">Mauremys mutica</name>
    <name type="common">yellowpond turtle</name>
    <dbReference type="NCBI Taxonomy" id="74926"/>
    <lineage>
        <taxon>Eukaryota</taxon>
        <taxon>Metazoa</taxon>
        <taxon>Chordata</taxon>
        <taxon>Craniata</taxon>
        <taxon>Vertebrata</taxon>
        <taxon>Euteleostomi</taxon>
        <taxon>Archelosauria</taxon>
        <taxon>Testudinata</taxon>
        <taxon>Testudines</taxon>
        <taxon>Cryptodira</taxon>
        <taxon>Durocryptodira</taxon>
        <taxon>Testudinoidea</taxon>
        <taxon>Geoemydidae</taxon>
        <taxon>Geoemydinae</taxon>
        <taxon>Mauremys</taxon>
    </lineage>
</organism>
<reference evidence="3" key="1">
    <citation type="submission" date="2021-09" db="EMBL/GenBank/DDBJ databases">
        <title>The genome of Mauremys mutica provides insights into the evolution of semi-aquatic lifestyle.</title>
        <authorList>
            <person name="Gong S."/>
            <person name="Gao Y."/>
        </authorList>
    </citation>
    <scope>NUCLEOTIDE SEQUENCE</scope>
    <source>
        <strain evidence="3">MM-2020</strain>
        <tissue evidence="3">Muscle</tissue>
    </source>
</reference>
<evidence type="ECO:0000313" key="3">
    <source>
        <dbReference type="EMBL" id="KAH1181274.1"/>
    </source>
</evidence>
<dbReference type="Proteomes" id="UP000827986">
    <property type="component" value="Unassembled WGS sequence"/>
</dbReference>
<evidence type="ECO:0000313" key="4">
    <source>
        <dbReference type="Proteomes" id="UP000827986"/>
    </source>
</evidence>
<dbReference type="Gene3D" id="3.10.100.10">
    <property type="entry name" value="Mannose-Binding Protein A, subunit A"/>
    <property type="match status" value="1"/>
</dbReference>
<feature type="compositionally biased region" description="Basic and acidic residues" evidence="1">
    <location>
        <begin position="231"/>
        <end position="243"/>
    </location>
</feature>
<accession>A0A9D4B5N4</accession>
<feature type="compositionally biased region" description="Basic residues" evidence="1">
    <location>
        <begin position="177"/>
        <end position="200"/>
    </location>
</feature>
<keyword evidence="2" id="KW-0732">Signal</keyword>
<dbReference type="InterPro" id="IPR016187">
    <property type="entry name" value="CTDL_fold"/>
</dbReference>
<feature type="region of interest" description="Disordered" evidence="1">
    <location>
        <begin position="144"/>
        <end position="245"/>
    </location>
</feature>
<dbReference type="SUPFAM" id="SSF56436">
    <property type="entry name" value="C-type lectin-like"/>
    <property type="match status" value="1"/>
</dbReference>
<proteinExistence type="predicted"/>
<dbReference type="CDD" id="cd00037">
    <property type="entry name" value="CLECT"/>
    <property type="match status" value="1"/>
</dbReference>
<feature type="compositionally biased region" description="Basic and acidic residues" evidence="1">
    <location>
        <begin position="201"/>
        <end position="213"/>
    </location>
</feature>
<dbReference type="AlphaFoldDB" id="A0A9D4B5N4"/>
<feature type="compositionally biased region" description="Basic residues" evidence="1">
    <location>
        <begin position="278"/>
        <end position="288"/>
    </location>
</feature>
<sequence>MQLPSGMWLWFCLSSVTQAGPASRCPWHQPRMGDICYKFVRLRNSFWGAQAWCQANGGRLACPWNPETQALRSHCMVEGEKWWVSLREHPGFSAHGADAAVIPSPAGCSYLIRDSGTIRSRRATCAQELYFICQFDWGERERNLTGGHQAGHGDRHRHQTHRVDQHRHQTSHEDRHRHQTGRRDRHRHETGRRDRHRHQTHRADQHRHQTSHGDRHRHQTGRGDRHRHQTGRGDRHRQQTYRRDQHRHQTCCGDWHRHPTSCGDQHRHQAGRWAPRAAQRRSHGLAGE</sequence>
<dbReference type="EMBL" id="JAHDVG010000468">
    <property type="protein sequence ID" value="KAH1181274.1"/>
    <property type="molecule type" value="Genomic_DNA"/>
</dbReference>
<feature type="compositionally biased region" description="Basic and acidic residues" evidence="1">
    <location>
        <begin position="161"/>
        <end position="176"/>
    </location>
</feature>
<keyword evidence="4" id="KW-1185">Reference proteome</keyword>
<evidence type="ECO:0000256" key="1">
    <source>
        <dbReference type="SAM" id="MobiDB-lite"/>
    </source>
</evidence>
<feature type="region of interest" description="Disordered" evidence="1">
    <location>
        <begin position="260"/>
        <end position="288"/>
    </location>
</feature>